<evidence type="ECO:0000313" key="2">
    <source>
        <dbReference type="WBParaSite" id="ACRNAN_scaffold3202.g16374.t1"/>
    </source>
</evidence>
<protein>
    <submittedName>
        <fullName evidence="2">Uncharacterized protein</fullName>
    </submittedName>
</protein>
<evidence type="ECO:0000313" key="1">
    <source>
        <dbReference type="Proteomes" id="UP000887540"/>
    </source>
</evidence>
<keyword evidence="1" id="KW-1185">Reference proteome</keyword>
<dbReference type="AlphaFoldDB" id="A0A914DMY9"/>
<accession>A0A914DMY9</accession>
<dbReference type="Proteomes" id="UP000887540">
    <property type="component" value="Unplaced"/>
</dbReference>
<organism evidence="1 2">
    <name type="scientific">Acrobeloides nanus</name>
    <dbReference type="NCBI Taxonomy" id="290746"/>
    <lineage>
        <taxon>Eukaryota</taxon>
        <taxon>Metazoa</taxon>
        <taxon>Ecdysozoa</taxon>
        <taxon>Nematoda</taxon>
        <taxon>Chromadorea</taxon>
        <taxon>Rhabditida</taxon>
        <taxon>Tylenchina</taxon>
        <taxon>Cephalobomorpha</taxon>
        <taxon>Cephaloboidea</taxon>
        <taxon>Cephalobidae</taxon>
        <taxon>Acrobeloides</taxon>
    </lineage>
</organism>
<dbReference type="WBParaSite" id="ACRNAN_scaffold3202.g16374.t1">
    <property type="protein sequence ID" value="ACRNAN_scaffold3202.g16374.t1"/>
    <property type="gene ID" value="ACRNAN_scaffold3202.g16374"/>
</dbReference>
<proteinExistence type="predicted"/>
<sequence length="79" mass="8972">MVRYPLKGQDVAQIKVVSDEKTIIYDECERLILIYKEHRSELGLGTYSKSHVVITFVICSTCKIISSQTGIELGSYLLF</sequence>
<name>A0A914DMY9_9BILA</name>
<reference evidence="2" key="1">
    <citation type="submission" date="2022-11" db="UniProtKB">
        <authorList>
            <consortium name="WormBaseParasite"/>
        </authorList>
    </citation>
    <scope>IDENTIFICATION</scope>
</reference>